<name>E6QDY1_9ZZZZ</name>
<protein>
    <submittedName>
        <fullName evidence="1">Uncharacterized protein</fullName>
    </submittedName>
</protein>
<evidence type="ECO:0000313" key="1">
    <source>
        <dbReference type="EMBL" id="CBI05407.1"/>
    </source>
</evidence>
<dbReference type="AlphaFoldDB" id="E6QDY1"/>
<sequence length="163" mass="17525">MFLCKLYVGLVLEPTSQPAQGAAHLFQLALIPFREGPLEIVDMGGKDLGEKRLACRSQDGEETAPVADRNLPANQSFFFEAVDDAGQGSLGDQGFLGKLAEGHSLGVAQGSDDVKLRWREAQLPDMSGGVGGKGMVGLGKFPQYSEKWFLCCGLLHGRMGKQR</sequence>
<organism evidence="1">
    <name type="scientific">mine drainage metagenome</name>
    <dbReference type="NCBI Taxonomy" id="410659"/>
    <lineage>
        <taxon>unclassified sequences</taxon>
        <taxon>metagenomes</taxon>
        <taxon>ecological metagenomes</taxon>
    </lineage>
</organism>
<comment type="caution">
    <text evidence="1">The sequence shown here is derived from an EMBL/GenBank/DDBJ whole genome shotgun (WGS) entry which is preliminary data.</text>
</comment>
<reference evidence="1" key="1">
    <citation type="submission" date="2009-10" db="EMBL/GenBank/DDBJ databases">
        <title>Diversity of trophic interactions inside an arsenic-rich microbial ecosystem.</title>
        <authorList>
            <person name="Bertin P.N."/>
            <person name="Heinrich-Salmeron A."/>
            <person name="Pelletier E."/>
            <person name="Goulhen-Chollet F."/>
            <person name="Arsene-Ploetze F."/>
            <person name="Gallien S."/>
            <person name="Calteau A."/>
            <person name="Vallenet D."/>
            <person name="Casiot C."/>
            <person name="Chane-Woon-Ming B."/>
            <person name="Giloteaux L."/>
            <person name="Barakat M."/>
            <person name="Bonnefoy V."/>
            <person name="Bruneel O."/>
            <person name="Chandler M."/>
            <person name="Cleiss J."/>
            <person name="Duran R."/>
            <person name="Elbaz-Poulichet F."/>
            <person name="Fonknechten N."/>
            <person name="Lauga B."/>
            <person name="Mornico D."/>
            <person name="Ortet P."/>
            <person name="Schaeffer C."/>
            <person name="Siguier P."/>
            <person name="Alexander Thil Smith A."/>
            <person name="Van Dorsselaer A."/>
            <person name="Weissenbach J."/>
            <person name="Medigue C."/>
            <person name="Le Paslier D."/>
        </authorList>
    </citation>
    <scope>NUCLEOTIDE SEQUENCE</scope>
</reference>
<dbReference type="EMBL" id="CABP01000114">
    <property type="protein sequence ID" value="CBI05407.1"/>
    <property type="molecule type" value="Genomic_DNA"/>
</dbReference>
<accession>E6QDY1</accession>
<proteinExistence type="predicted"/>
<gene>
    <name evidence="1" type="ORF">CARN5_1096</name>
</gene>